<dbReference type="STRING" id="177413.SAMN05660859_2339"/>
<keyword evidence="2" id="KW-0012">Acyltransferase</keyword>
<dbReference type="GO" id="GO:0016747">
    <property type="term" value="F:acyltransferase activity, transferring groups other than amino-acyl groups"/>
    <property type="evidence" value="ECO:0007669"/>
    <property type="project" value="InterPro"/>
</dbReference>
<proteinExistence type="predicted"/>
<dbReference type="Proteomes" id="UP000198889">
    <property type="component" value="Unassembled WGS sequence"/>
</dbReference>
<evidence type="ECO:0000313" key="4">
    <source>
        <dbReference type="EMBL" id="SCW70452.1"/>
    </source>
</evidence>
<dbReference type="PROSITE" id="PS51186">
    <property type="entry name" value="GNAT"/>
    <property type="match status" value="1"/>
</dbReference>
<dbReference type="InterPro" id="IPR000182">
    <property type="entry name" value="GNAT_dom"/>
</dbReference>
<evidence type="ECO:0000313" key="5">
    <source>
        <dbReference type="Proteomes" id="UP000198889"/>
    </source>
</evidence>
<dbReference type="Pfam" id="PF13508">
    <property type="entry name" value="Acetyltransf_7"/>
    <property type="match status" value="1"/>
</dbReference>
<evidence type="ECO:0000256" key="2">
    <source>
        <dbReference type="ARBA" id="ARBA00023315"/>
    </source>
</evidence>
<protein>
    <submittedName>
        <fullName evidence="4">Acetyltransferase (GNAT) domain-containing protein</fullName>
    </submittedName>
</protein>
<dbReference type="InterPro" id="IPR016181">
    <property type="entry name" value="Acyl_CoA_acyltransferase"/>
</dbReference>
<dbReference type="PANTHER" id="PTHR43877">
    <property type="entry name" value="AMINOALKYLPHOSPHONATE N-ACETYLTRANSFERASE-RELATED-RELATED"/>
    <property type="match status" value="1"/>
</dbReference>
<feature type="domain" description="N-acetyltransferase" evidence="3">
    <location>
        <begin position="11"/>
        <end position="154"/>
    </location>
</feature>
<evidence type="ECO:0000256" key="1">
    <source>
        <dbReference type="ARBA" id="ARBA00022679"/>
    </source>
</evidence>
<accession>A0A1G4SMJ8</accession>
<evidence type="ECO:0000259" key="3">
    <source>
        <dbReference type="PROSITE" id="PS51186"/>
    </source>
</evidence>
<keyword evidence="5" id="KW-1185">Reference proteome</keyword>
<organism evidence="4 5">
    <name type="scientific">Ancylobacter rudongensis</name>
    <dbReference type="NCBI Taxonomy" id="177413"/>
    <lineage>
        <taxon>Bacteria</taxon>
        <taxon>Pseudomonadati</taxon>
        <taxon>Pseudomonadota</taxon>
        <taxon>Alphaproteobacteria</taxon>
        <taxon>Hyphomicrobiales</taxon>
        <taxon>Xanthobacteraceae</taxon>
        <taxon>Ancylobacter</taxon>
    </lineage>
</organism>
<dbReference type="Gene3D" id="3.40.630.30">
    <property type="match status" value="1"/>
</dbReference>
<dbReference type="SUPFAM" id="SSF55729">
    <property type="entry name" value="Acyl-CoA N-acyltransferases (Nat)"/>
    <property type="match status" value="1"/>
</dbReference>
<dbReference type="RefSeq" id="WP_091439567.1">
    <property type="nucleotide sequence ID" value="NZ_FMTP01000003.1"/>
</dbReference>
<dbReference type="AlphaFoldDB" id="A0A1G4SMJ8"/>
<keyword evidence="1 4" id="KW-0808">Transferase</keyword>
<gene>
    <name evidence="4" type="ORF">SAMN05660859_2339</name>
</gene>
<reference evidence="5" key="1">
    <citation type="submission" date="2016-10" db="EMBL/GenBank/DDBJ databases">
        <authorList>
            <person name="Varghese N."/>
            <person name="Submissions S."/>
        </authorList>
    </citation>
    <scope>NUCLEOTIDE SEQUENCE [LARGE SCALE GENOMIC DNA]</scope>
    <source>
        <strain evidence="5">CGMCC 1.1761</strain>
    </source>
</reference>
<sequence length="154" mass="16462">MTSAGTVSDLRRVPAFTAVVAERVWRAWWEADGVPLAALRARLDESLGPNAVPTTFVAHEGARFRGCVALIASDLDQRPQLTPWAAALWVEPEVRAQGIGAALLAHATEAAFAAGHAQVYLAAEAPLAPYYAARGWALSESDVDGLEIFVRRKG</sequence>
<dbReference type="InterPro" id="IPR050832">
    <property type="entry name" value="Bact_Acetyltransf"/>
</dbReference>
<name>A0A1G4SMJ8_9HYPH</name>
<dbReference type="EMBL" id="FMTP01000003">
    <property type="protein sequence ID" value="SCW70452.1"/>
    <property type="molecule type" value="Genomic_DNA"/>
</dbReference>